<dbReference type="OrthoDB" id="2989563at2"/>
<dbReference type="InterPro" id="IPR016181">
    <property type="entry name" value="Acyl_CoA_acyltransferase"/>
</dbReference>
<dbReference type="AlphaFoldDB" id="A0A3Q9FVC5"/>
<dbReference type="InterPro" id="IPR019432">
    <property type="entry name" value="Acyltransferase_MbtK/IucB-like"/>
</dbReference>
<dbReference type="RefSeq" id="WP_126620105.1">
    <property type="nucleotide sequence ID" value="NZ_CP034563.1"/>
</dbReference>
<feature type="domain" description="Acyltransferase MbtK/IucB-like conserved" evidence="2">
    <location>
        <begin position="35"/>
        <end position="74"/>
    </location>
</feature>
<dbReference type="GO" id="GO:0016410">
    <property type="term" value="F:N-acyltransferase activity"/>
    <property type="evidence" value="ECO:0007669"/>
    <property type="project" value="TreeGrafter"/>
</dbReference>
<organism evidence="3 4">
    <name type="scientific">Flammeovirga pectinis</name>
    <dbReference type="NCBI Taxonomy" id="2494373"/>
    <lineage>
        <taxon>Bacteria</taxon>
        <taxon>Pseudomonadati</taxon>
        <taxon>Bacteroidota</taxon>
        <taxon>Cytophagia</taxon>
        <taxon>Cytophagales</taxon>
        <taxon>Flammeovirgaceae</taxon>
        <taxon>Flammeovirga</taxon>
    </lineage>
</organism>
<dbReference type="Pfam" id="PF13523">
    <property type="entry name" value="Acetyltransf_8"/>
    <property type="match status" value="1"/>
</dbReference>
<gene>
    <name evidence="3" type="ORF">EI427_24710</name>
</gene>
<comment type="pathway">
    <text evidence="1">Siderophore biosynthesis.</text>
</comment>
<name>A0A3Q9FVC5_9BACT</name>
<dbReference type="SUPFAM" id="SSF55729">
    <property type="entry name" value="Acyl-CoA N-acyltransferases (Nat)"/>
    <property type="match status" value="1"/>
</dbReference>
<reference evidence="3 4" key="1">
    <citation type="submission" date="2018-12" db="EMBL/GenBank/DDBJ databases">
        <title>Flammeovirga pectinis sp. nov., isolated from the gut of the Korean scallop, Patinopecten yessoensis.</title>
        <authorList>
            <person name="Bae J.-W."/>
            <person name="Jeong Y.-S."/>
            <person name="Kang W."/>
        </authorList>
    </citation>
    <scope>NUCLEOTIDE SEQUENCE [LARGE SCALE GENOMIC DNA]</scope>
    <source>
        <strain evidence="3 4">L12M1</strain>
    </source>
</reference>
<sequence length="208" mass="24446">MKTLQQTLPFDSNFWETKAEESLYITRDIGVMSLEPFDLDNDVELLHNWVNLPYAKYWQLENSSVELVYSTYKEIVENQSTCIFWGKVNNQKAFLVEFYYAPKDRVSNYYTALKGDYGFHILTAPKKTSIPNFTTHIFSYVINFLFDSDEVNRIVVEPDVANEKIHIRNKKAGFKYKKIIEFPEKNAYLAFCTRADFRSSAIHQLQTK</sequence>
<evidence type="ECO:0000313" key="4">
    <source>
        <dbReference type="Proteomes" id="UP000267268"/>
    </source>
</evidence>
<dbReference type="KEGG" id="fll:EI427_24710"/>
<dbReference type="PANTHER" id="PTHR31438:SF1">
    <property type="entry name" value="LYSINE N-ACYLTRANSFERASE C17G9.06C-RELATED"/>
    <property type="match status" value="1"/>
</dbReference>
<dbReference type="GO" id="GO:0019290">
    <property type="term" value="P:siderophore biosynthetic process"/>
    <property type="evidence" value="ECO:0007669"/>
    <property type="project" value="InterPro"/>
</dbReference>
<dbReference type="Gene3D" id="3.40.630.30">
    <property type="match status" value="1"/>
</dbReference>
<keyword evidence="4" id="KW-1185">Reference proteome</keyword>
<dbReference type="Proteomes" id="UP000267268">
    <property type="component" value="Chromosome 2"/>
</dbReference>
<accession>A0A3Q9FVC5</accession>
<dbReference type="EMBL" id="CP034563">
    <property type="protein sequence ID" value="AZQ65415.1"/>
    <property type="molecule type" value="Genomic_DNA"/>
</dbReference>
<keyword evidence="3" id="KW-0808">Transferase</keyword>
<dbReference type="PANTHER" id="PTHR31438">
    <property type="entry name" value="LYSINE N-ACYLTRANSFERASE C17G9.06C-RELATED"/>
    <property type="match status" value="1"/>
</dbReference>
<evidence type="ECO:0000259" key="2">
    <source>
        <dbReference type="SMART" id="SM01006"/>
    </source>
</evidence>
<dbReference type="SMART" id="SM01006">
    <property type="entry name" value="AlcB"/>
    <property type="match status" value="1"/>
</dbReference>
<proteinExistence type="predicted"/>
<evidence type="ECO:0000256" key="1">
    <source>
        <dbReference type="ARBA" id="ARBA00004924"/>
    </source>
</evidence>
<protein>
    <submittedName>
        <fullName evidence="3">N-acetyltransferase</fullName>
    </submittedName>
</protein>
<evidence type="ECO:0000313" key="3">
    <source>
        <dbReference type="EMBL" id="AZQ65415.1"/>
    </source>
</evidence>